<reference evidence="1" key="1">
    <citation type="submission" date="2014-11" db="EMBL/GenBank/DDBJ databases">
        <authorList>
            <person name="Amaro Gonzalez C."/>
        </authorList>
    </citation>
    <scope>NUCLEOTIDE SEQUENCE</scope>
</reference>
<accession>A0A0E9VQT1</accession>
<sequence>MGRDRFAACDSIFISIYWPSCSM</sequence>
<dbReference type="EMBL" id="GBXM01028166">
    <property type="protein sequence ID" value="JAH80411.1"/>
    <property type="molecule type" value="Transcribed_RNA"/>
</dbReference>
<dbReference type="EMBL" id="GBXM01033206">
    <property type="protein sequence ID" value="JAH75371.1"/>
    <property type="molecule type" value="Transcribed_RNA"/>
</dbReference>
<dbReference type="AlphaFoldDB" id="A0A0E9VQT1"/>
<reference evidence="1" key="2">
    <citation type="journal article" date="2015" name="Fish Shellfish Immunol.">
        <title>Early steps in the European eel (Anguilla anguilla)-Vibrio vulnificus interaction in the gills: Role of the RtxA13 toxin.</title>
        <authorList>
            <person name="Callol A."/>
            <person name="Pajuelo D."/>
            <person name="Ebbesson L."/>
            <person name="Teles M."/>
            <person name="MacKenzie S."/>
            <person name="Amaro C."/>
        </authorList>
    </citation>
    <scope>NUCLEOTIDE SEQUENCE</scope>
</reference>
<protein>
    <submittedName>
        <fullName evidence="1">Uncharacterized protein</fullName>
    </submittedName>
</protein>
<organism evidence="1">
    <name type="scientific">Anguilla anguilla</name>
    <name type="common">European freshwater eel</name>
    <name type="synonym">Muraena anguilla</name>
    <dbReference type="NCBI Taxonomy" id="7936"/>
    <lineage>
        <taxon>Eukaryota</taxon>
        <taxon>Metazoa</taxon>
        <taxon>Chordata</taxon>
        <taxon>Craniata</taxon>
        <taxon>Vertebrata</taxon>
        <taxon>Euteleostomi</taxon>
        <taxon>Actinopterygii</taxon>
        <taxon>Neopterygii</taxon>
        <taxon>Teleostei</taxon>
        <taxon>Anguilliformes</taxon>
        <taxon>Anguillidae</taxon>
        <taxon>Anguilla</taxon>
    </lineage>
</organism>
<name>A0A0E9VQT1_ANGAN</name>
<evidence type="ECO:0000313" key="1">
    <source>
        <dbReference type="EMBL" id="JAH80411.1"/>
    </source>
</evidence>
<dbReference type="EMBL" id="GBXM01051126">
    <property type="protein sequence ID" value="JAH57451.1"/>
    <property type="molecule type" value="Transcribed_RNA"/>
</dbReference>
<proteinExistence type="predicted"/>